<accession>A0ACB8TA91</accession>
<organism evidence="1 2">
    <name type="scientific">Artomyces pyxidatus</name>
    <dbReference type="NCBI Taxonomy" id="48021"/>
    <lineage>
        <taxon>Eukaryota</taxon>
        <taxon>Fungi</taxon>
        <taxon>Dikarya</taxon>
        <taxon>Basidiomycota</taxon>
        <taxon>Agaricomycotina</taxon>
        <taxon>Agaricomycetes</taxon>
        <taxon>Russulales</taxon>
        <taxon>Auriscalpiaceae</taxon>
        <taxon>Artomyces</taxon>
    </lineage>
</organism>
<evidence type="ECO:0000313" key="2">
    <source>
        <dbReference type="Proteomes" id="UP000814140"/>
    </source>
</evidence>
<reference evidence="1" key="2">
    <citation type="journal article" date="2022" name="New Phytol.">
        <title>Evolutionary transition to the ectomycorrhizal habit in the genomes of a hyperdiverse lineage of mushroom-forming fungi.</title>
        <authorList>
            <person name="Looney B."/>
            <person name="Miyauchi S."/>
            <person name="Morin E."/>
            <person name="Drula E."/>
            <person name="Courty P.E."/>
            <person name="Kohler A."/>
            <person name="Kuo A."/>
            <person name="LaButti K."/>
            <person name="Pangilinan J."/>
            <person name="Lipzen A."/>
            <person name="Riley R."/>
            <person name="Andreopoulos W."/>
            <person name="He G."/>
            <person name="Johnson J."/>
            <person name="Nolan M."/>
            <person name="Tritt A."/>
            <person name="Barry K.W."/>
            <person name="Grigoriev I.V."/>
            <person name="Nagy L.G."/>
            <person name="Hibbett D."/>
            <person name="Henrissat B."/>
            <person name="Matheny P.B."/>
            <person name="Labbe J."/>
            <person name="Martin F.M."/>
        </authorList>
    </citation>
    <scope>NUCLEOTIDE SEQUENCE</scope>
    <source>
        <strain evidence="1">HHB10654</strain>
    </source>
</reference>
<sequence length="421" mass="45807">MSSSDGPSGPFEDYPVDRQSCQLLGPTALIVQGIMGVVVVASLLYKRHREKPKRPWRIWLFDVSKQIAGQMFVHGVNVLISDVGSARSAGNACVVYFLNILLDTTFGVGVIYLILHLLTNLFTEKLQLKGFESGQYGSPPSFVYWLRQAAVYVVALTSMKLLVVALFAAWPGIFKVGAWLLSWLGTKDAVQVIFTMGLFPIFMNVLQFWLIDSIVKASAGVALPSDSPRASLEAEAREPLFQASEPSDDDDFDTGAVLPDIEAQRRSRSLSSDLKMHRRSNSLDRKDIPSASASSSGSGSRGPAPESEHAYPPSVPGSPTPSSRPTSTSPVPRNSLPAQGLGLRKHRRSPPPPLLPRSPMVPALNSPDPVSGKAAVDAASKDNWDAWDGEEDWADRVGEEEWTGRRLEAKKGEVDGVWKNS</sequence>
<dbReference type="EMBL" id="MU277194">
    <property type="protein sequence ID" value="KAI0065734.1"/>
    <property type="molecule type" value="Genomic_DNA"/>
</dbReference>
<name>A0ACB8TA91_9AGAM</name>
<protein>
    <submittedName>
        <fullName evidence="1">Uncharacterized protein</fullName>
    </submittedName>
</protein>
<proteinExistence type="predicted"/>
<dbReference type="Proteomes" id="UP000814140">
    <property type="component" value="Unassembled WGS sequence"/>
</dbReference>
<keyword evidence="2" id="KW-1185">Reference proteome</keyword>
<evidence type="ECO:0000313" key="1">
    <source>
        <dbReference type="EMBL" id="KAI0065734.1"/>
    </source>
</evidence>
<reference evidence="1" key="1">
    <citation type="submission" date="2021-03" db="EMBL/GenBank/DDBJ databases">
        <authorList>
            <consortium name="DOE Joint Genome Institute"/>
            <person name="Ahrendt S."/>
            <person name="Looney B.P."/>
            <person name="Miyauchi S."/>
            <person name="Morin E."/>
            <person name="Drula E."/>
            <person name="Courty P.E."/>
            <person name="Chicoki N."/>
            <person name="Fauchery L."/>
            <person name="Kohler A."/>
            <person name="Kuo A."/>
            <person name="Labutti K."/>
            <person name="Pangilinan J."/>
            <person name="Lipzen A."/>
            <person name="Riley R."/>
            <person name="Andreopoulos W."/>
            <person name="He G."/>
            <person name="Johnson J."/>
            <person name="Barry K.W."/>
            <person name="Grigoriev I.V."/>
            <person name="Nagy L."/>
            <person name="Hibbett D."/>
            <person name="Henrissat B."/>
            <person name="Matheny P.B."/>
            <person name="Labbe J."/>
            <person name="Martin F."/>
        </authorList>
    </citation>
    <scope>NUCLEOTIDE SEQUENCE</scope>
    <source>
        <strain evidence="1">HHB10654</strain>
    </source>
</reference>
<gene>
    <name evidence="1" type="ORF">BV25DRAFT_1798171</name>
</gene>
<comment type="caution">
    <text evidence="1">The sequence shown here is derived from an EMBL/GenBank/DDBJ whole genome shotgun (WGS) entry which is preliminary data.</text>
</comment>